<feature type="transmembrane region" description="Helical" evidence="9">
    <location>
        <begin position="397"/>
        <end position="418"/>
    </location>
</feature>
<feature type="transmembrane region" description="Helical" evidence="9">
    <location>
        <begin position="688"/>
        <end position="708"/>
    </location>
</feature>
<dbReference type="RefSeq" id="WP_173068701.1">
    <property type="nucleotide sequence ID" value="NZ_BAABGO010000004.1"/>
</dbReference>
<evidence type="ECO:0000313" key="11">
    <source>
        <dbReference type="EMBL" id="GFJ84647.1"/>
    </source>
</evidence>
<feature type="transmembrane region" description="Helical" evidence="9">
    <location>
        <begin position="664"/>
        <end position="682"/>
    </location>
</feature>
<keyword evidence="2" id="KW-1003">Cell membrane</keyword>
<keyword evidence="6 9" id="KW-1133">Transmembrane helix</keyword>
<organism evidence="11 12">
    <name type="scientific">Phytohabitans houttuyneae</name>
    <dbReference type="NCBI Taxonomy" id="1076126"/>
    <lineage>
        <taxon>Bacteria</taxon>
        <taxon>Bacillati</taxon>
        <taxon>Actinomycetota</taxon>
        <taxon>Actinomycetes</taxon>
        <taxon>Micromonosporales</taxon>
        <taxon>Micromonosporaceae</taxon>
    </lineage>
</organism>
<proteinExistence type="predicted"/>
<keyword evidence="12" id="KW-1185">Reference proteome</keyword>
<comment type="caution">
    <text evidence="11">The sequence shown here is derived from an EMBL/GenBank/DDBJ whole genome shotgun (WGS) entry which is preliminary data.</text>
</comment>
<protein>
    <recommendedName>
        <fullName evidence="10">Glycosyltransferase RgtA/B/C/D-like domain-containing protein</fullName>
    </recommendedName>
</protein>
<feature type="transmembrane region" description="Helical" evidence="9">
    <location>
        <begin position="329"/>
        <end position="348"/>
    </location>
</feature>
<evidence type="ECO:0000256" key="8">
    <source>
        <dbReference type="SAM" id="MobiDB-lite"/>
    </source>
</evidence>
<dbReference type="Pfam" id="PF13231">
    <property type="entry name" value="PMT_2"/>
    <property type="match status" value="1"/>
</dbReference>
<feature type="transmembrane region" description="Helical" evidence="9">
    <location>
        <begin position="439"/>
        <end position="461"/>
    </location>
</feature>
<feature type="transmembrane region" description="Helical" evidence="9">
    <location>
        <begin position="467"/>
        <end position="485"/>
    </location>
</feature>
<evidence type="ECO:0000256" key="4">
    <source>
        <dbReference type="ARBA" id="ARBA00022679"/>
    </source>
</evidence>
<keyword evidence="3" id="KW-0328">Glycosyltransferase</keyword>
<dbReference type="PANTHER" id="PTHR33908">
    <property type="entry name" value="MANNOSYLTRANSFERASE YKCB-RELATED"/>
    <property type="match status" value="1"/>
</dbReference>
<gene>
    <name evidence="11" type="ORF">Phou_088270</name>
</gene>
<feature type="transmembrane region" description="Helical" evidence="9">
    <location>
        <begin position="12"/>
        <end position="35"/>
    </location>
</feature>
<dbReference type="GO" id="GO:0005886">
    <property type="term" value="C:plasma membrane"/>
    <property type="evidence" value="ECO:0007669"/>
    <property type="project" value="UniProtKB-SubCell"/>
</dbReference>
<dbReference type="InterPro" id="IPR038731">
    <property type="entry name" value="RgtA/B/C-like"/>
</dbReference>
<dbReference type="PANTHER" id="PTHR33908:SF11">
    <property type="entry name" value="MEMBRANE PROTEIN"/>
    <property type="match status" value="1"/>
</dbReference>
<feature type="transmembrane region" description="Helical" evidence="9">
    <location>
        <begin position="199"/>
        <end position="225"/>
    </location>
</feature>
<sequence length="726" mass="76462">MTRRPATSLPLLGWVFLAVLYVATVYVTIVTRVQWGPDTAFHLAWTFRLLGDSEPEAVRRTVEFLADKDGIDCATSSLPWCKPENYQMYFAGDYAATVGPRVMTRLLSAPFVAVFGPWSMVGLSVVAYAAGVACLTVLATRMFGPRWGLLAGTLAITPWLAANWAVHANTEALAMAFTTAALLALPLRRRTGWRDVVAFVVLLGLGLFTRQFAISLTAGTALAWLLVAVRDRQLKNAWAPFALAGVAASGVIVWVQGQMTAPYASSFSTFATYENNTGTHGLAEVVASVPATAGRIVAGDWNHVRTDLVLTAVLLAMLVSLGWRFRSELSALAVGMIVTTLALNLIVNDDSIFRYHTPNYPVYVIAALALLADLAAGRRPSAATESPPAGPPPEPPARVPVAAWVALAAVYLVLSLVIRNVNVRKASVGSGPALPEPIVASWPESVTPILVYGAAVALVAWQGSRLWGRWGLVAAALMMVPSVMVPLARPEFLEPFAALAVAAALCALPWQGHTPRGGPWWFGAGVLLATAMDPFAGVVVAGALAAWATQLDRGLFPPRSARPPWTSDRRRAPAPSQRTPDVTEAAPRPGNPWAPYPLVGVAAVAAALGARVASGRDLVNTAAGDPAVAVDWIPAGSDFMLIAVAALVAVVGVRAWRDEPAVPLAFGAVAAALVLCATVDTVTGLRPVAALMPVLALAGAAAVVRPLGHGIGIRLRRRERLTSSAL</sequence>
<feature type="transmembrane region" description="Helical" evidence="9">
    <location>
        <begin position="237"/>
        <end position="255"/>
    </location>
</feature>
<accession>A0A6V8KS77</accession>
<name>A0A6V8KS77_9ACTN</name>
<comment type="subcellular location">
    <subcellularLocation>
        <location evidence="1">Cell membrane</location>
        <topology evidence="1">Multi-pass membrane protein</topology>
    </subcellularLocation>
</comment>
<dbReference type="EMBL" id="BLPF01000003">
    <property type="protein sequence ID" value="GFJ84647.1"/>
    <property type="molecule type" value="Genomic_DNA"/>
</dbReference>
<evidence type="ECO:0000256" key="3">
    <source>
        <dbReference type="ARBA" id="ARBA00022676"/>
    </source>
</evidence>
<dbReference type="GO" id="GO:0016763">
    <property type="term" value="F:pentosyltransferase activity"/>
    <property type="evidence" value="ECO:0007669"/>
    <property type="project" value="TreeGrafter"/>
</dbReference>
<feature type="transmembrane region" description="Helical" evidence="9">
    <location>
        <begin position="593"/>
        <end position="612"/>
    </location>
</feature>
<feature type="transmembrane region" description="Helical" evidence="9">
    <location>
        <begin position="118"/>
        <end position="140"/>
    </location>
</feature>
<feature type="region of interest" description="Disordered" evidence="8">
    <location>
        <begin position="558"/>
        <end position="589"/>
    </location>
</feature>
<keyword evidence="4" id="KW-0808">Transferase</keyword>
<dbReference type="InterPro" id="IPR050297">
    <property type="entry name" value="LipidA_mod_glycosyltrf_83"/>
</dbReference>
<keyword evidence="5 9" id="KW-0812">Transmembrane</keyword>
<evidence type="ECO:0000313" key="12">
    <source>
        <dbReference type="Proteomes" id="UP000482800"/>
    </source>
</evidence>
<evidence type="ECO:0000256" key="6">
    <source>
        <dbReference type="ARBA" id="ARBA00022989"/>
    </source>
</evidence>
<evidence type="ECO:0000256" key="7">
    <source>
        <dbReference type="ARBA" id="ARBA00023136"/>
    </source>
</evidence>
<feature type="transmembrane region" description="Helical" evidence="9">
    <location>
        <begin position="522"/>
        <end position="549"/>
    </location>
</feature>
<evidence type="ECO:0000256" key="5">
    <source>
        <dbReference type="ARBA" id="ARBA00022692"/>
    </source>
</evidence>
<dbReference type="AlphaFoldDB" id="A0A6V8KS77"/>
<reference evidence="11 12" key="1">
    <citation type="submission" date="2020-03" db="EMBL/GenBank/DDBJ databases">
        <title>Whole genome shotgun sequence of Phytohabitans houttuyneae NBRC 108639.</title>
        <authorList>
            <person name="Komaki H."/>
            <person name="Tamura T."/>
        </authorList>
    </citation>
    <scope>NUCLEOTIDE SEQUENCE [LARGE SCALE GENOMIC DNA]</scope>
    <source>
        <strain evidence="11 12">NBRC 108639</strain>
    </source>
</reference>
<feature type="domain" description="Glycosyltransferase RgtA/B/C/D-like" evidence="10">
    <location>
        <begin position="115"/>
        <end position="254"/>
    </location>
</feature>
<feature type="transmembrane region" description="Helical" evidence="9">
    <location>
        <begin position="492"/>
        <end position="510"/>
    </location>
</feature>
<dbReference type="GO" id="GO:0009103">
    <property type="term" value="P:lipopolysaccharide biosynthetic process"/>
    <property type="evidence" value="ECO:0007669"/>
    <property type="project" value="UniProtKB-ARBA"/>
</dbReference>
<feature type="transmembrane region" description="Helical" evidence="9">
    <location>
        <begin position="147"/>
        <end position="166"/>
    </location>
</feature>
<evidence type="ECO:0000259" key="10">
    <source>
        <dbReference type="Pfam" id="PF13231"/>
    </source>
</evidence>
<keyword evidence="7 9" id="KW-0472">Membrane</keyword>
<dbReference type="Proteomes" id="UP000482800">
    <property type="component" value="Unassembled WGS sequence"/>
</dbReference>
<evidence type="ECO:0000256" key="9">
    <source>
        <dbReference type="SAM" id="Phobius"/>
    </source>
</evidence>
<evidence type="ECO:0000256" key="1">
    <source>
        <dbReference type="ARBA" id="ARBA00004651"/>
    </source>
</evidence>
<feature type="transmembrane region" description="Helical" evidence="9">
    <location>
        <begin position="632"/>
        <end position="652"/>
    </location>
</feature>
<feature type="transmembrane region" description="Helical" evidence="9">
    <location>
        <begin position="360"/>
        <end position="377"/>
    </location>
</feature>
<reference evidence="11 12" key="2">
    <citation type="submission" date="2020-03" db="EMBL/GenBank/DDBJ databases">
        <authorList>
            <person name="Ichikawa N."/>
            <person name="Kimura A."/>
            <person name="Kitahashi Y."/>
            <person name="Uohara A."/>
        </authorList>
    </citation>
    <scope>NUCLEOTIDE SEQUENCE [LARGE SCALE GENOMIC DNA]</scope>
    <source>
        <strain evidence="11 12">NBRC 108639</strain>
    </source>
</reference>
<evidence type="ECO:0000256" key="2">
    <source>
        <dbReference type="ARBA" id="ARBA00022475"/>
    </source>
</evidence>